<dbReference type="PROSITE" id="PS00156">
    <property type="entry name" value="OMPDECASE"/>
    <property type="match status" value="1"/>
</dbReference>
<dbReference type="GO" id="GO:0044205">
    <property type="term" value="P:'de novo' UMP biosynthetic process"/>
    <property type="evidence" value="ECO:0007669"/>
    <property type="project" value="UniProtKB-UniRule"/>
</dbReference>
<dbReference type="Proteomes" id="UP000008633">
    <property type="component" value="Chromosome"/>
</dbReference>
<feature type="binding site" evidence="7">
    <location>
        <begin position="60"/>
        <end position="69"/>
    </location>
    <ligand>
        <name>substrate</name>
    </ligand>
</feature>
<dbReference type="GO" id="GO:0004590">
    <property type="term" value="F:orotidine-5'-phosphate decarboxylase activity"/>
    <property type="evidence" value="ECO:0007669"/>
    <property type="project" value="UniProtKB-UniRule"/>
</dbReference>
<dbReference type="EMBL" id="CP002452">
    <property type="protein sequence ID" value="ADV47133.1"/>
    <property type="molecule type" value="Genomic_DNA"/>
</dbReference>
<dbReference type="GO" id="GO:0005829">
    <property type="term" value="C:cytosol"/>
    <property type="evidence" value="ECO:0007669"/>
    <property type="project" value="TreeGrafter"/>
</dbReference>
<dbReference type="SMART" id="SM00934">
    <property type="entry name" value="OMPdecase"/>
    <property type="match status" value="1"/>
</dbReference>
<dbReference type="PANTHER" id="PTHR32119">
    <property type="entry name" value="OROTIDINE 5'-PHOSPHATE DECARBOXYLASE"/>
    <property type="match status" value="1"/>
</dbReference>
<feature type="binding site" evidence="7 9">
    <location>
        <position position="180"/>
    </location>
    <ligand>
        <name>substrate</name>
    </ligand>
</feature>
<dbReference type="SUPFAM" id="SSF51366">
    <property type="entry name" value="Ribulose-phoshate binding barrel"/>
    <property type="match status" value="1"/>
</dbReference>
<dbReference type="NCBIfam" id="TIGR01740">
    <property type="entry name" value="pyrF"/>
    <property type="match status" value="1"/>
</dbReference>
<reference evidence="12 13" key="1">
    <citation type="journal article" date="2011" name="Stand. Genomic Sci.">
        <title>Complete genome sequence of Nitratifractor salsuginis type strain (E9I37-1).</title>
        <authorList>
            <person name="Anderson I."/>
            <person name="Sikorski J."/>
            <person name="Zeytun A."/>
            <person name="Nolan M."/>
            <person name="Lapidus A."/>
            <person name="Lucas S."/>
            <person name="Hammon N."/>
            <person name="Deshpande S."/>
            <person name="Cheng J.F."/>
            <person name="Tapia R."/>
            <person name="Han C."/>
            <person name="Goodwin L."/>
            <person name="Pitluck S."/>
            <person name="Liolios K."/>
            <person name="Pagani I."/>
            <person name="Ivanova N."/>
            <person name="Huntemann M."/>
            <person name="Mavromatis K."/>
            <person name="Ovchinikova G."/>
            <person name="Pati A."/>
            <person name="Chen A."/>
            <person name="Palaniappan K."/>
            <person name="Land M."/>
            <person name="Hauser L."/>
            <person name="Brambilla E.M."/>
            <person name="Ngatchou-Djao O.D."/>
            <person name="Rohde M."/>
            <person name="Tindall B.J."/>
            <person name="Goker M."/>
            <person name="Detter J.C."/>
            <person name="Woyke T."/>
            <person name="Bristow J."/>
            <person name="Eisen J.A."/>
            <person name="Markowitz V."/>
            <person name="Hugenholtz P."/>
            <person name="Klenk H.P."/>
            <person name="Kyrpides N.C."/>
        </authorList>
    </citation>
    <scope>NUCLEOTIDE SEQUENCE [LARGE SCALE GENOMIC DNA]</scope>
    <source>
        <strain evidence="13">DSM 16511 / JCM 12458 / E9I37-1</strain>
    </source>
</reference>
<dbReference type="Pfam" id="PF00215">
    <property type="entry name" value="OMPdecase"/>
    <property type="match status" value="1"/>
</dbReference>
<dbReference type="InterPro" id="IPR013785">
    <property type="entry name" value="Aldolase_TIM"/>
</dbReference>
<evidence type="ECO:0000256" key="8">
    <source>
        <dbReference type="PIRSR" id="PIRSR614732-1"/>
    </source>
</evidence>
<dbReference type="AlphaFoldDB" id="E6X264"/>
<dbReference type="InterPro" id="IPR011060">
    <property type="entry name" value="RibuloseP-bd_barrel"/>
</dbReference>
<sequence>MQLAIALDLPSSAENLRLAEALGEFDDLWMKVGFRTYIRDGRDFLDTLRSINPRFRIFLDLKLYDIPNTMADAAAEIAELGVEMFNVHASAGERALRTVMERLEPYGEDRPLVLAVTALTSFSEEEFRRIYGKGIDEKAREFARMSYEAGLDGVVCSAFESRAVKEVTSQKFLTLCPGIRPFGEEAGDQQRVATLELAAKEHVDFPVIGRPVYQDPDPKEKVRQILQRIGGLSARSQ</sequence>
<proteinExistence type="inferred from homology"/>
<evidence type="ECO:0000259" key="11">
    <source>
        <dbReference type="SMART" id="SM00934"/>
    </source>
</evidence>
<feature type="binding site" evidence="7 9">
    <location>
        <position position="210"/>
    </location>
    <ligand>
        <name>substrate</name>
    </ligand>
</feature>
<feature type="active site" description="Proton donor" evidence="7">
    <location>
        <position position="62"/>
    </location>
</feature>
<dbReference type="STRING" id="749222.Nitsa_1889"/>
<dbReference type="InterPro" id="IPR047596">
    <property type="entry name" value="OMPdecase_bac"/>
</dbReference>
<feature type="active site" description="For OMPdecase activity" evidence="8">
    <location>
        <position position="60"/>
    </location>
</feature>
<dbReference type="Gene3D" id="3.20.20.70">
    <property type="entry name" value="Aldolase class I"/>
    <property type="match status" value="1"/>
</dbReference>
<dbReference type="HAMAP" id="MF_01200_B">
    <property type="entry name" value="OMPdecase_type1_B"/>
    <property type="match status" value="1"/>
</dbReference>
<protein>
    <recommendedName>
        <fullName evidence="7">Orotidine 5'-phosphate decarboxylase</fullName>
        <ecNumber evidence="7">4.1.1.23</ecNumber>
    </recommendedName>
    <alternativeName>
        <fullName evidence="7">OMP decarboxylase</fullName>
        <shortName evidence="7">OMPDCase</shortName>
        <shortName evidence="7">OMPdecase</shortName>
    </alternativeName>
</protein>
<comment type="subunit">
    <text evidence="7">Homodimer.</text>
</comment>
<evidence type="ECO:0000313" key="13">
    <source>
        <dbReference type="Proteomes" id="UP000008633"/>
    </source>
</evidence>
<evidence type="ECO:0000256" key="3">
    <source>
        <dbReference type="ARBA" id="ARBA00022793"/>
    </source>
</evidence>
<organism evidence="12 13">
    <name type="scientific">Nitratifractor salsuginis (strain DSM 16511 / JCM 12458 / E9I37-1)</name>
    <dbReference type="NCBI Taxonomy" id="749222"/>
    <lineage>
        <taxon>Bacteria</taxon>
        <taxon>Pseudomonadati</taxon>
        <taxon>Campylobacterota</taxon>
        <taxon>Epsilonproteobacteria</taxon>
        <taxon>Campylobacterales</taxon>
        <taxon>Sulfurovaceae</taxon>
        <taxon>Nitratifractor</taxon>
    </lineage>
</organism>
<feature type="binding site" evidence="7 9">
    <location>
        <position position="31"/>
    </location>
    <ligand>
        <name>substrate</name>
    </ligand>
</feature>
<dbReference type="InterPro" id="IPR014732">
    <property type="entry name" value="OMPdecase"/>
</dbReference>
<gene>
    <name evidence="7" type="primary">pyrF</name>
    <name evidence="12" type="ordered locus">Nitsa_1889</name>
</gene>
<feature type="active site" description="For OMPdecase activity" evidence="8">
    <location>
        <position position="65"/>
    </location>
</feature>
<dbReference type="NCBIfam" id="NF001273">
    <property type="entry name" value="PRK00230.1"/>
    <property type="match status" value="1"/>
</dbReference>
<dbReference type="InterPro" id="IPR001754">
    <property type="entry name" value="OMPdeCOase_dom"/>
</dbReference>
<name>E6X264_NITSE</name>
<dbReference type="PANTHER" id="PTHR32119:SF2">
    <property type="entry name" value="OROTIDINE 5'-PHOSPHATE DECARBOXYLASE"/>
    <property type="match status" value="1"/>
</dbReference>
<feature type="domain" description="Orotidine 5'-phosphate decarboxylase" evidence="11">
    <location>
        <begin position="2"/>
        <end position="225"/>
    </location>
</feature>
<feature type="binding site" evidence="7 9">
    <location>
        <position position="8"/>
    </location>
    <ligand>
        <name>substrate</name>
    </ligand>
</feature>
<dbReference type="UniPathway" id="UPA00070">
    <property type="reaction ID" value="UER00120"/>
</dbReference>
<dbReference type="OrthoDB" id="9806203at2"/>
<comment type="similarity">
    <text evidence="7">Belongs to the OMP decarboxylase family. Type 1 subfamily.</text>
</comment>
<dbReference type="HOGENOM" id="CLU_067069_1_1_7"/>
<dbReference type="RefSeq" id="WP_013554818.1">
    <property type="nucleotide sequence ID" value="NC_014935.1"/>
</dbReference>
<evidence type="ECO:0000256" key="6">
    <source>
        <dbReference type="ARBA" id="ARBA00049157"/>
    </source>
</evidence>
<dbReference type="CDD" id="cd04725">
    <property type="entry name" value="OMP_decarboxylase_like"/>
    <property type="match status" value="1"/>
</dbReference>
<keyword evidence="4 7" id="KW-0665">Pyrimidine biosynthesis</keyword>
<dbReference type="KEGG" id="nsa:Nitsa_1889"/>
<feature type="binding site" evidence="7 9">
    <location>
        <position position="120"/>
    </location>
    <ligand>
        <name>substrate</name>
    </ligand>
</feature>
<evidence type="ECO:0000256" key="2">
    <source>
        <dbReference type="ARBA" id="ARBA00004861"/>
    </source>
</evidence>
<comment type="function">
    <text evidence="1 7">Catalyzes the decarboxylation of orotidine 5'-monophosphate (OMP) to uridine 5'-monophosphate (UMP).</text>
</comment>
<reference evidence="13" key="2">
    <citation type="submission" date="2011-01" db="EMBL/GenBank/DDBJ databases">
        <title>The complete genome of Nitratifractor salsuginis DSM 16511.</title>
        <authorList>
            <consortium name="US DOE Joint Genome Institute (JGI-PGF)"/>
            <person name="Lucas S."/>
            <person name="Copeland A."/>
            <person name="Lapidus A."/>
            <person name="Bruce D."/>
            <person name="Goodwin L."/>
            <person name="Pitluck S."/>
            <person name="Kyrpides N."/>
            <person name="Mavromatis K."/>
            <person name="Ivanova N."/>
            <person name="Mikhailova N."/>
            <person name="Zeytun A."/>
            <person name="Detter J.C."/>
            <person name="Tapia R."/>
            <person name="Han C."/>
            <person name="Land M."/>
            <person name="Hauser L."/>
            <person name="Markowitz V."/>
            <person name="Cheng J.-F."/>
            <person name="Hugenholtz P."/>
            <person name="Woyke T."/>
            <person name="Wu D."/>
            <person name="Tindall B."/>
            <person name="Schuetze A."/>
            <person name="Brambilla E."/>
            <person name="Klenk H.-P."/>
            <person name="Eisen J.A."/>
        </authorList>
    </citation>
    <scope>NUCLEOTIDE SEQUENCE [LARGE SCALE GENOMIC DNA]</scope>
    <source>
        <strain evidence="13">DSM 16511 / JCM 12458 / E9I37-1</strain>
    </source>
</reference>
<feature type="active site" description="For OMPdecase activity" evidence="8">
    <location>
        <position position="62"/>
    </location>
</feature>
<evidence type="ECO:0000313" key="12">
    <source>
        <dbReference type="EMBL" id="ADV47133.1"/>
    </source>
</evidence>
<dbReference type="InterPro" id="IPR018089">
    <property type="entry name" value="OMPdecase_AS"/>
</dbReference>
<feature type="binding site" evidence="7 9">
    <location>
        <position position="189"/>
    </location>
    <ligand>
        <name>substrate</name>
    </ligand>
</feature>
<evidence type="ECO:0000256" key="4">
    <source>
        <dbReference type="ARBA" id="ARBA00022975"/>
    </source>
</evidence>
<keyword evidence="3 7" id="KW-0210">Decarboxylase</keyword>
<keyword evidence="5 7" id="KW-0456">Lyase</keyword>
<evidence type="ECO:0000256" key="9">
    <source>
        <dbReference type="PIRSR" id="PIRSR614732-2"/>
    </source>
</evidence>
<evidence type="ECO:0000256" key="10">
    <source>
        <dbReference type="RuleBase" id="RU000512"/>
    </source>
</evidence>
<dbReference type="eggNOG" id="COG0284">
    <property type="taxonomic scope" value="Bacteria"/>
</dbReference>
<evidence type="ECO:0000256" key="5">
    <source>
        <dbReference type="ARBA" id="ARBA00023239"/>
    </source>
</evidence>
<keyword evidence="13" id="KW-1185">Reference proteome</keyword>
<dbReference type="GO" id="GO:0006207">
    <property type="term" value="P:'de novo' pyrimidine nucleobase biosynthetic process"/>
    <property type="evidence" value="ECO:0007669"/>
    <property type="project" value="InterPro"/>
</dbReference>
<accession>E6X264</accession>
<dbReference type="EC" id="4.1.1.23" evidence="7"/>
<evidence type="ECO:0000256" key="7">
    <source>
        <dbReference type="HAMAP-Rule" id="MF_01200"/>
    </source>
</evidence>
<comment type="pathway">
    <text evidence="2 7 10">Pyrimidine metabolism; UMP biosynthesis via de novo pathway; UMP from orotate: step 2/2.</text>
</comment>
<evidence type="ECO:0000256" key="1">
    <source>
        <dbReference type="ARBA" id="ARBA00002356"/>
    </source>
</evidence>
<feature type="binding site" evidence="7 9">
    <location>
        <position position="209"/>
    </location>
    <ligand>
        <name>substrate</name>
    </ligand>
</feature>
<comment type="catalytic activity">
    <reaction evidence="6 7 10">
        <text>orotidine 5'-phosphate + H(+) = UMP + CO2</text>
        <dbReference type="Rhea" id="RHEA:11596"/>
        <dbReference type="ChEBI" id="CHEBI:15378"/>
        <dbReference type="ChEBI" id="CHEBI:16526"/>
        <dbReference type="ChEBI" id="CHEBI:57538"/>
        <dbReference type="ChEBI" id="CHEBI:57865"/>
        <dbReference type="EC" id="4.1.1.23"/>
    </reaction>
</comment>